<evidence type="ECO:0000313" key="2">
    <source>
        <dbReference type="Proteomes" id="UP000245431"/>
    </source>
</evidence>
<protein>
    <submittedName>
        <fullName evidence="1">Uncharacterized protein</fullName>
    </submittedName>
</protein>
<gene>
    <name evidence="1" type="ORF">PVE_R1G5870</name>
</gene>
<sequence length="66" mass="7705">MLIDQRKSRKLRDSEFRSKQMPIVEAGQQTRMASRGEAMTKVGAMGAFHDVHHMCKYTPVKYKLRH</sequence>
<accession>A0A1D3K5Z0</accession>
<dbReference type="EMBL" id="LT599583">
    <property type="protein sequence ID" value="SBW83749.1"/>
    <property type="molecule type" value="Genomic_DNA"/>
</dbReference>
<reference evidence="2" key="1">
    <citation type="submission" date="2016-07" db="EMBL/GenBank/DDBJ databases">
        <authorList>
            <person name="Florea S."/>
            <person name="Webb J.S."/>
            <person name="Jaromczyk J."/>
            <person name="Schardl C.L."/>
        </authorList>
    </citation>
    <scope>NUCLEOTIDE SEQUENCE [LARGE SCALE GENOMIC DNA]</scope>
    <source>
        <strain evidence="2">1YdBTEX2</strain>
    </source>
</reference>
<name>A0A1D3K5Z0_PSEVE</name>
<proteinExistence type="predicted"/>
<organism evidence="1 2">
    <name type="scientific">Pseudomonas veronii 1YdBTEX2</name>
    <dbReference type="NCBI Taxonomy" id="1295141"/>
    <lineage>
        <taxon>Bacteria</taxon>
        <taxon>Pseudomonadati</taxon>
        <taxon>Pseudomonadota</taxon>
        <taxon>Gammaproteobacteria</taxon>
        <taxon>Pseudomonadales</taxon>
        <taxon>Pseudomonadaceae</taxon>
        <taxon>Pseudomonas</taxon>
    </lineage>
</organism>
<dbReference type="Proteomes" id="UP000245431">
    <property type="component" value="Chromosome PVE_r1"/>
</dbReference>
<evidence type="ECO:0000313" key="1">
    <source>
        <dbReference type="EMBL" id="SBW83749.1"/>
    </source>
</evidence>
<dbReference type="AlphaFoldDB" id="A0A1D3K5Z0"/>